<evidence type="ECO:0000313" key="2">
    <source>
        <dbReference type="Proteomes" id="UP000289738"/>
    </source>
</evidence>
<dbReference type="Proteomes" id="UP000289738">
    <property type="component" value="Chromosome A01"/>
</dbReference>
<keyword evidence="2" id="KW-1185">Reference proteome</keyword>
<reference evidence="1 2" key="1">
    <citation type="submission" date="2019-01" db="EMBL/GenBank/DDBJ databases">
        <title>Sequencing of cultivated peanut Arachis hypogaea provides insights into genome evolution and oil improvement.</title>
        <authorList>
            <person name="Chen X."/>
        </authorList>
    </citation>
    <scope>NUCLEOTIDE SEQUENCE [LARGE SCALE GENOMIC DNA]</scope>
    <source>
        <strain evidence="2">cv. Fuhuasheng</strain>
        <tissue evidence="1">Leaves</tissue>
    </source>
</reference>
<accession>A0A445EJP3</accession>
<evidence type="ECO:0000313" key="1">
    <source>
        <dbReference type="EMBL" id="RYR75680.1"/>
    </source>
</evidence>
<dbReference type="AlphaFoldDB" id="A0A445EJP3"/>
<proteinExistence type="predicted"/>
<dbReference type="EMBL" id="SDMP01000001">
    <property type="protein sequence ID" value="RYR75680.1"/>
    <property type="molecule type" value="Genomic_DNA"/>
</dbReference>
<organism evidence="1 2">
    <name type="scientific">Arachis hypogaea</name>
    <name type="common">Peanut</name>
    <dbReference type="NCBI Taxonomy" id="3818"/>
    <lineage>
        <taxon>Eukaryota</taxon>
        <taxon>Viridiplantae</taxon>
        <taxon>Streptophyta</taxon>
        <taxon>Embryophyta</taxon>
        <taxon>Tracheophyta</taxon>
        <taxon>Spermatophyta</taxon>
        <taxon>Magnoliopsida</taxon>
        <taxon>eudicotyledons</taxon>
        <taxon>Gunneridae</taxon>
        <taxon>Pentapetalae</taxon>
        <taxon>rosids</taxon>
        <taxon>fabids</taxon>
        <taxon>Fabales</taxon>
        <taxon>Fabaceae</taxon>
        <taxon>Papilionoideae</taxon>
        <taxon>50 kb inversion clade</taxon>
        <taxon>dalbergioids sensu lato</taxon>
        <taxon>Dalbergieae</taxon>
        <taxon>Pterocarpus clade</taxon>
        <taxon>Arachis</taxon>
    </lineage>
</organism>
<gene>
    <name evidence="1" type="ORF">Ahy_A01g000260</name>
</gene>
<name>A0A445EJP3_ARAHY</name>
<protein>
    <submittedName>
        <fullName evidence="1">Uncharacterized protein</fullName>
    </submittedName>
</protein>
<sequence>MVTRKREMVGFGEGIYNIHDSSSQGKQSKPGNTLYFTYANNHPSHSCIEATLPFRGESSLYCIVHGGIEFIYKFGFTGTAVRGKLNTLTLYEPPPSREG</sequence>
<comment type="caution">
    <text evidence="1">The sequence shown here is derived from an EMBL/GenBank/DDBJ whole genome shotgun (WGS) entry which is preliminary data.</text>
</comment>